<evidence type="ECO:0000313" key="2">
    <source>
        <dbReference type="Proteomes" id="UP000822688"/>
    </source>
</evidence>
<reference evidence="1" key="1">
    <citation type="submission" date="2020-06" db="EMBL/GenBank/DDBJ databases">
        <title>WGS assembly of Ceratodon purpureus strain R40.</title>
        <authorList>
            <person name="Carey S.B."/>
            <person name="Jenkins J."/>
            <person name="Shu S."/>
            <person name="Lovell J.T."/>
            <person name="Sreedasyam A."/>
            <person name="Maumus F."/>
            <person name="Tiley G.P."/>
            <person name="Fernandez-Pozo N."/>
            <person name="Barry K."/>
            <person name="Chen C."/>
            <person name="Wang M."/>
            <person name="Lipzen A."/>
            <person name="Daum C."/>
            <person name="Saski C.A."/>
            <person name="Payton A.C."/>
            <person name="Mcbreen J.C."/>
            <person name="Conrad R.E."/>
            <person name="Kollar L.M."/>
            <person name="Olsson S."/>
            <person name="Huttunen S."/>
            <person name="Landis J.B."/>
            <person name="Wickett N.J."/>
            <person name="Johnson M.G."/>
            <person name="Rensing S.A."/>
            <person name="Grimwood J."/>
            <person name="Schmutz J."/>
            <person name="Mcdaniel S.F."/>
        </authorList>
    </citation>
    <scope>NUCLEOTIDE SEQUENCE</scope>
    <source>
        <strain evidence="1">R40</strain>
    </source>
</reference>
<evidence type="ECO:0000313" key="1">
    <source>
        <dbReference type="EMBL" id="KAG0574413.1"/>
    </source>
</evidence>
<organism evidence="1 2">
    <name type="scientific">Ceratodon purpureus</name>
    <name type="common">Fire moss</name>
    <name type="synonym">Dicranum purpureum</name>
    <dbReference type="NCBI Taxonomy" id="3225"/>
    <lineage>
        <taxon>Eukaryota</taxon>
        <taxon>Viridiplantae</taxon>
        <taxon>Streptophyta</taxon>
        <taxon>Embryophyta</taxon>
        <taxon>Bryophyta</taxon>
        <taxon>Bryophytina</taxon>
        <taxon>Bryopsida</taxon>
        <taxon>Dicranidae</taxon>
        <taxon>Pseudoditrichales</taxon>
        <taxon>Ditrichaceae</taxon>
        <taxon>Ceratodon</taxon>
    </lineage>
</organism>
<sequence length="113" mass="13245">MKIFHFGFNQTMVNAYVMWVKDIEALGLSASTHLAFKISVGRHLAEDAINARQKLRCPLGPAPRRRHPVHTLYQSDLKWQCVVCDCLQKWLCRPCGNKWMCLEECYWAKHERL</sequence>
<protein>
    <submittedName>
        <fullName evidence="1">Uncharacterized protein</fullName>
    </submittedName>
</protein>
<dbReference type="Proteomes" id="UP000822688">
    <property type="component" value="Chromosome V"/>
</dbReference>
<dbReference type="AlphaFoldDB" id="A0A8T0HV58"/>
<dbReference type="EMBL" id="CM026426">
    <property type="protein sequence ID" value="KAG0574413.1"/>
    <property type="molecule type" value="Genomic_DNA"/>
</dbReference>
<keyword evidence="2" id="KW-1185">Reference proteome</keyword>
<gene>
    <name evidence="1" type="ORF">KC19_VG261000</name>
</gene>
<proteinExistence type="predicted"/>
<accession>A0A8T0HV58</accession>
<name>A0A8T0HV58_CERPU</name>
<comment type="caution">
    <text evidence="1">The sequence shown here is derived from an EMBL/GenBank/DDBJ whole genome shotgun (WGS) entry which is preliminary data.</text>
</comment>